<dbReference type="AlphaFoldDB" id="A0A7W7QIX6"/>
<evidence type="ECO:0000313" key="1">
    <source>
        <dbReference type="EMBL" id="MBB4914440.1"/>
    </source>
</evidence>
<accession>A0A7W7QIX6</accession>
<organism evidence="1 2">
    <name type="scientific">Streptosporangium saharense</name>
    <dbReference type="NCBI Taxonomy" id="1706840"/>
    <lineage>
        <taxon>Bacteria</taxon>
        <taxon>Bacillati</taxon>
        <taxon>Actinomycetota</taxon>
        <taxon>Actinomycetes</taxon>
        <taxon>Streptosporangiales</taxon>
        <taxon>Streptosporangiaceae</taxon>
        <taxon>Streptosporangium</taxon>
    </lineage>
</organism>
<dbReference type="Pfam" id="PF13242">
    <property type="entry name" value="Hydrolase_like"/>
    <property type="match status" value="1"/>
</dbReference>
<dbReference type="RefSeq" id="WP_221460365.1">
    <property type="nucleotide sequence ID" value="NZ_JACHJP010000001.1"/>
</dbReference>
<dbReference type="GO" id="GO:0016787">
    <property type="term" value="F:hydrolase activity"/>
    <property type="evidence" value="ECO:0007669"/>
    <property type="project" value="UniProtKB-KW"/>
</dbReference>
<dbReference type="Proteomes" id="UP000552644">
    <property type="component" value="Unassembled WGS sequence"/>
</dbReference>
<sequence length="75" mass="7780">MKPSPRLLLDAMDATGSVPTEWVFIGDAVRDVEIGDAAGVSTIRYANKPGKDTYLAAAGAVAVVKSMKAIADAMI</sequence>
<reference evidence="1 2" key="1">
    <citation type="submission" date="2020-08" db="EMBL/GenBank/DDBJ databases">
        <title>Genomic Encyclopedia of Type Strains, Phase III (KMG-III): the genomes of soil and plant-associated and newly described type strains.</title>
        <authorList>
            <person name="Whitman W."/>
        </authorList>
    </citation>
    <scope>NUCLEOTIDE SEQUENCE [LARGE SCALE GENOMIC DNA]</scope>
    <source>
        <strain evidence="1 2">CECT 8840</strain>
    </source>
</reference>
<dbReference type="Gene3D" id="3.40.50.1000">
    <property type="entry name" value="HAD superfamily/HAD-like"/>
    <property type="match status" value="1"/>
</dbReference>
<dbReference type="EMBL" id="JACHJP010000001">
    <property type="protein sequence ID" value="MBB4914440.1"/>
    <property type="molecule type" value="Genomic_DNA"/>
</dbReference>
<keyword evidence="1" id="KW-0378">Hydrolase</keyword>
<keyword evidence="2" id="KW-1185">Reference proteome</keyword>
<dbReference type="SUPFAM" id="SSF56784">
    <property type="entry name" value="HAD-like"/>
    <property type="match status" value="1"/>
</dbReference>
<proteinExistence type="predicted"/>
<dbReference type="InterPro" id="IPR036412">
    <property type="entry name" value="HAD-like_sf"/>
</dbReference>
<evidence type="ECO:0000313" key="2">
    <source>
        <dbReference type="Proteomes" id="UP000552644"/>
    </source>
</evidence>
<comment type="caution">
    <text evidence="1">The sequence shown here is derived from an EMBL/GenBank/DDBJ whole genome shotgun (WGS) entry which is preliminary data.</text>
</comment>
<name>A0A7W7QIX6_9ACTN</name>
<protein>
    <submittedName>
        <fullName evidence="1">Phosphoglycolate phosphatase-like HAD superfamily hydrolase</fullName>
    </submittedName>
</protein>
<gene>
    <name evidence="1" type="ORF">FHS44_001512</name>
</gene>
<dbReference type="InterPro" id="IPR023214">
    <property type="entry name" value="HAD_sf"/>
</dbReference>